<organism evidence="1 2">
    <name type="scientific">Coniosporium uncinatum</name>
    <dbReference type="NCBI Taxonomy" id="93489"/>
    <lineage>
        <taxon>Eukaryota</taxon>
        <taxon>Fungi</taxon>
        <taxon>Dikarya</taxon>
        <taxon>Ascomycota</taxon>
        <taxon>Pezizomycotina</taxon>
        <taxon>Dothideomycetes</taxon>
        <taxon>Dothideomycetes incertae sedis</taxon>
        <taxon>Coniosporium</taxon>
    </lineage>
</organism>
<protein>
    <submittedName>
        <fullName evidence="1">Uncharacterized protein</fullName>
    </submittedName>
</protein>
<accession>A0ACC3DBK7</accession>
<dbReference type="EMBL" id="JAWDJW010006461">
    <property type="protein sequence ID" value="KAK3064638.1"/>
    <property type="molecule type" value="Genomic_DNA"/>
</dbReference>
<evidence type="ECO:0000313" key="1">
    <source>
        <dbReference type="EMBL" id="KAK3064638.1"/>
    </source>
</evidence>
<name>A0ACC3DBK7_9PEZI</name>
<keyword evidence="2" id="KW-1185">Reference proteome</keyword>
<reference evidence="1" key="1">
    <citation type="submission" date="2024-09" db="EMBL/GenBank/DDBJ databases">
        <title>Black Yeasts Isolated from many extreme environments.</title>
        <authorList>
            <person name="Coleine C."/>
            <person name="Stajich J.E."/>
            <person name="Selbmann L."/>
        </authorList>
    </citation>
    <scope>NUCLEOTIDE SEQUENCE</scope>
    <source>
        <strain evidence="1">CCFEE 5737</strain>
    </source>
</reference>
<sequence length="160" mass="16614">MAKGAKLTWYNVAICLLVVSGAFTYGFGLAVFTTSIGQPGFYLDFDLDPTSSYTYNILGAVNALTYFGCAFGAIIQGWTADHLGRKKALAASAFLALIGGAVSAGSVAIAMLIVFRLVQGVGLGMLICLVPLYTTEVAPAHHRGLLSSMTVVGFGSGYAT</sequence>
<proteinExistence type="predicted"/>
<evidence type="ECO:0000313" key="2">
    <source>
        <dbReference type="Proteomes" id="UP001186974"/>
    </source>
</evidence>
<comment type="caution">
    <text evidence="1">The sequence shown here is derived from an EMBL/GenBank/DDBJ whole genome shotgun (WGS) entry which is preliminary data.</text>
</comment>
<dbReference type="Proteomes" id="UP001186974">
    <property type="component" value="Unassembled WGS sequence"/>
</dbReference>
<gene>
    <name evidence="1" type="ORF">LTS18_005375</name>
</gene>